<dbReference type="RefSeq" id="WP_250197042.1">
    <property type="nucleotide sequence ID" value="NZ_CP097636.1"/>
</dbReference>
<dbReference type="PANTHER" id="PTHR42690">
    <property type="entry name" value="THREONINE SYNTHASE FAMILY MEMBER"/>
    <property type="match status" value="1"/>
</dbReference>
<evidence type="ECO:0000256" key="5">
    <source>
        <dbReference type="NCBIfam" id="TIGR00260"/>
    </source>
</evidence>
<dbReference type="EC" id="4.2.3.1" evidence="5"/>
<feature type="domain" description="Threonine synthase N-terminal" evidence="7">
    <location>
        <begin position="2"/>
        <end position="79"/>
    </location>
</feature>
<dbReference type="SUPFAM" id="SSF53686">
    <property type="entry name" value="Tryptophan synthase beta subunit-like PLP-dependent enzymes"/>
    <property type="match status" value="1"/>
</dbReference>
<keyword evidence="4 8" id="KW-0456">Lyase</keyword>
<keyword evidence="3" id="KW-0663">Pyridoxal phosphate</keyword>
<dbReference type="InterPro" id="IPR001926">
    <property type="entry name" value="TrpB-like_PALP"/>
</dbReference>
<evidence type="ECO:0000259" key="7">
    <source>
        <dbReference type="Pfam" id="PF14821"/>
    </source>
</evidence>
<dbReference type="Pfam" id="PF14821">
    <property type="entry name" value="Thr_synth_N"/>
    <property type="match status" value="1"/>
</dbReference>
<protein>
    <recommendedName>
        <fullName evidence="5">Threonine synthase</fullName>
        <ecNumber evidence="5">4.2.3.1</ecNumber>
    </recommendedName>
</protein>
<name>A0ABY4S9T1_AQUTE</name>
<dbReference type="Gene3D" id="3.40.50.1100">
    <property type="match status" value="2"/>
</dbReference>
<evidence type="ECO:0000256" key="2">
    <source>
        <dbReference type="ARBA" id="ARBA00005517"/>
    </source>
</evidence>
<dbReference type="InterPro" id="IPR037158">
    <property type="entry name" value="Thr_synth_N_sf"/>
</dbReference>
<evidence type="ECO:0000259" key="6">
    <source>
        <dbReference type="Pfam" id="PF00291"/>
    </source>
</evidence>
<dbReference type="InterPro" id="IPR051166">
    <property type="entry name" value="Threonine_Synthase"/>
</dbReference>
<organism evidence="8 9">
    <name type="scientific">Aquincola tertiaricarbonis</name>
    <dbReference type="NCBI Taxonomy" id="391953"/>
    <lineage>
        <taxon>Bacteria</taxon>
        <taxon>Pseudomonadati</taxon>
        <taxon>Pseudomonadota</taxon>
        <taxon>Betaproteobacteria</taxon>
        <taxon>Burkholderiales</taxon>
        <taxon>Sphaerotilaceae</taxon>
        <taxon>Aquincola</taxon>
    </lineage>
</organism>
<dbReference type="Proteomes" id="UP001056201">
    <property type="component" value="Chromosome 2"/>
</dbReference>
<evidence type="ECO:0000313" key="8">
    <source>
        <dbReference type="EMBL" id="URI08822.1"/>
    </source>
</evidence>
<dbReference type="EMBL" id="CP097636">
    <property type="protein sequence ID" value="URI08822.1"/>
    <property type="molecule type" value="Genomic_DNA"/>
</dbReference>
<feature type="domain" description="Tryptophan synthase beta chain-like PALP" evidence="6">
    <location>
        <begin position="104"/>
        <end position="338"/>
    </location>
</feature>
<keyword evidence="9" id="KW-1185">Reference proteome</keyword>
<reference evidence="8" key="1">
    <citation type="submission" date="2022-05" db="EMBL/GenBank/DDBJ databases">
        <title>An RpoN-dependent PEP-CTERM gene is involved in floc formation of an Aquincola tertiaricarbonis strain.</title>
        <authorList>
            <person name="Qiu D."/>
            <person name="Xia M."/>
        </authorList>
    </citation>
    <scope>NUCLEOTIDE SEQUENCE</scope>
    <source>
        <strain evidence="8">RN12</strain>
    </source>
</reference>
<dbReference type="GO" id="GO:0004795">
    <property type="term" value="F:threonine synthase activity"/>
    <property type="evidence" value="ECO:0007669"/>
    <property type="project" value="UniProtKB-EC"/>
</dbReference>
<comment type="cofactor">
    <cofactor evidence="1">
        <name>pyridoxal 5'-phosphate</name>
        <dbReference type="ChEBI" id="CHEBI:597326"/>
    </cofactor>
</comment>
<evidence type="ECO:0000256" key="3">
    <source>
        <dbReference type="ARBA" id="ARBA00022898"/>
    </source>
</evidence>
<dbReference type="Gene3D" id="3.90.1380.10">
    <property type="entry name" value="Threonine synthase, N-terminal domain"/>
    <property type="match status" value="1"/>
</dbReference>
<proteinExistence type="inferred from homology"/>
<sequence>MKYISTRGDAQRRSFSEILLEGLAPDGGLYLPEQYPKVDDATMNRWRTLSYADLAFEILSLYIDDIPADDLRALVRKTYTHEVFGTEAIVPLKPLEPGLALEALSNGPTLAFKDMAMQLLGNLFEYELARRGETLNILGATSGDTGSAAEYAMRGKQGVRVFMLSPHGRMSPFQQAQMFSLQDENIHNIAIEGVFDDCQDIVKAVSNDLPYKRAHRIGTVNSINWARLLAQVVYYFAGYFQATQGNAERVSFAVPSGNFGNICAGHVARMMGLPIERLILATNENDVLDEFFRTGTYRVRKGHETHETSSPSMDISKASNFERFVFDLMGRDGQRVRHLFGEQVEQAGVFSLTPEEFGRIAGFGFVSGKSTHADRLRTIRDTWERYGVMIDTHTADGLKVARECALAGTTTLVLETALPVKFADTIREALGREPERPAALQGIEDLPKRFSVMPADPQGVKAYISAHVSA</sequence>
<dbReference type="Pfam" id="PF00291">
    <property type="entry name" value="PALP"/>
    <property type="match status" value="1"/>
</dbReference>
<comment type="similarity">
    <text evidence="2">Belongs to the threonine synthase family.</text>
</comment>
<dbReference type="NCBIfam" id="TIGR00260">
    <property type="entry name" value="thrC"/>
    <property type="match status" value="1"/>
</dbReference>
<dbReference type="PANTHER" id="PTHR42690:SF1">
    <property type="entry name" value="THREONINE SYNTHASE-LIKE 2"/>
    <property type="match status" value="1"/>
</dbReference>
<evidence type="ECO:0000256" key="4">
    <source>
        <dbReference type="ARBA" id="ARBA00023239"/>
    </source>
</evidence>
<dbReference type="InterPro" id="IPR004450">
    <property type="entry name" value="Thr_synthase-like"/>
</dbReference>
<accession>A0ABY4S9T1</accession>
<dbReference type="InterPro" id="IPR036052">
    <property type="entry name" value="TrpB-like_PALP_sf"/>
</dbReference>
<dbReference type="Pfam" id="PF24857">
    <property type="entry name" value="THR4_C"/>
    <property type="match status" value="1"/>
</dbReference>
<dbReference type="InterPro" id="IPR029144">
    <property type="entry name" value="Thr_synth_N"/>
</dbReference>
<dbReference type="CDD" id="cd01560">
    <property type="entry name" value="Thr-synth_2"/>
    <property type="match status" value="1"/>
</dbReference>
<gene>
    <name evidence="8" type="primary">thrC</name>
    <name evidence="8" type="ORF">MW290_24920</name>
</gene>
<evidence type="ECO:0000313" key="9">
    <source>
        <dbReference type="Proteomes" id="UP001056201"/>
    </source>
</evidence>
<evidence type="ECO:0000256" key="1">
    <source>
        <dbReference type="ARBA" id="ARBA00001933"/>
    </source>
</evidence>